<accession>A0A0F9KPQ4</accession>
<dbReference type="EMBL" id="LAZR01014467">
    <property type="protein sequence ID" value="KKM17370.1"/>
    <property type="molecule type" value="Genomic_DNA"/>
</dbReference>
<protein>
    <submittedName>
        <fullName evidence="1">Uncharacterized protein</fullName>
    </submittedName>
</protein>
<dbReference type="AlphaFoldDB" id="A0A0F9KPQ4"/>
<sequence>MLISQNFIIKSKTELINCFIKNDLRHNRTIKICMLLNIEYDKQEMVDLFKEFQFSVKEYDELIQIKRQLNEKLAPELKEVKKITDFIPKLKEKEIKRSLEELNQQKIKFEKENFFMGYIIFLTNNYLVLISTNRTEIVEREFFNHFVKKTPGFSKLWLSYQLMDDFLIYLKKRNYEKTIEEISTFYSRYFGISSKIRPDFDREFLLKSLDSEETYIELKGNYGIFPKRYKIKFSDYGSLVLNKKHSIIQFSNFDPTILLDDFIPWIYERANKYLSKILDFKVFEVIDPITEIKNNLSNYLIFNFNSKNELNLDEIIKDIKKNPSYEMITLFENNVKDIDIKVNERISNSIINMYLTEKKVYFTLEEGVAYDAVYPILNLIDQCGDLAFSIQY</sequence>
<comment type="caution">
    <text evidence="1">The sequence shown here is derived from an EMBL/GenBank/DDBJ whole genome shotgun (WGS) entry which is preliminary data.</text>
</comment>
<name>A0A0F9KPQ4_9ZZZZ</name>
<proteinExistence type="predicted"/>
<organism evidence="1">
    <name type="scientific">marine sediment metagenome</name>
    <dbReference type="NCBI Taxonomy" id="412755"/>
    <lineage>
        <taxon>unclassified sequences</taxon>
        <taxon>metagenomes</taxon>
        <taxon>ecological metagenomes</taxon>
    </lineage>
</organism>
<gene>
    <name evidence="1" type="ORF">LCGC14_1676430</name>
</gene>
<reference evidence="1" key="1">
    <citation type="journal article" date="2015" name="Nature">
        <title>Complex archaea that bridge the gap between prokaryotes and eukaryotes.</title>
        <authorList>
            <person name="Spang A."/>
            <person name="Saw J.H."/>
            <person name="Jorgensen S.L."/>
            <person name="Zaremba-Niedzwiedzka K."/>
            <person name="Martijn J."/>
            <person name="Lind A.E."/>
            <person name="van Eijk R."/>
            <person name="Schleper C."/>
            <person name="Guy L."/>
            <person name="Ettema T.J."/>
        </authorList>
    </citation>
    <scope>NUCLEOTIDE SEQUENCE</scope>
</reference>
<evidence type="ECO:0000313" key="1">
    <source>
        <dbReference type="EMBL" id="KKM17370.1"/>
    </source>
</evidence>